<evidence type="ECO:0000313" key="1">
    <source>
        <dbReference type="EMBL" id="GGC08742.1"/>
    </source>
</evidence>
<evidence type="ECO:0000313" key="2">
    <source>
        <dbReference type="Proteomes" id="UP000629025"/>
    </source>
</evidence>
<gene>
    <name evidence="1" type="ORF">GCM10011352_38870</name>
</gene>
<dbReference type="EMBL" id="BMIJ01000009">
    <property type="protein sequence ID" value="GGC08742.1"/>
    <property type="molecule type" value="Genomic_DNA"/>
</dbReference>
<protein>
    <recommendedName>
        <fullName evidence="3">DUF3775 domain-containing protein</fullName>
    </recommendedName>
</protein>
<name>A0ABQ1KVK7_9GAMM</name>
<keyword evidence="2" id="KW-1185">Reference proteome</keyword>
<reference evidence="2" key="1">
    <citation type="journal article" date="2019" name="Int. J. Syst. Evol. Microbiol.">
        <title>The Global Catalogue of Microorganisms (GCM) 10K type strain sequencing project: providing services to taxonomists for standard genome sequencing and annotation.</title>
        <authorList>
            <consortium name="The Broad Institute Genomics Platform"/>
            <consortium name="The Broad Institute Genome Sequencing Center for Infectious Disease"/>
            <person name="Wu L."/>
            <person name="Ma J."/>
        </authorList>
    </citation>
    <scope>NUCLEOTIDE SEQUENCE [LARGE SCALE GENOMIC DNA]</scope>
    <source>
        <strain evidence="2">CGMCC 1.15341</strain>
    </source>
</reference>
<comment type="caution">
    <text evidence="1">The sequence shown here is derived from an EMBL/GenBank/DDBJ whole genome shotgun (WGS) entry which is preliminary data.</text>
</comment>
<dbReference type="InterPro" id="IPR022254">
    <property type="entry name" value="DUF3775"/>
</dbReference>
<dbReference type="Proteomes" id="UP000629025">
    <property type="component" value="Unassembled WGS sequence"/>
</dbReference>
<dbReference type="Pfam" id="PF12616">
    <property type="entry name" value="DUF3775"/>
    <property type="match status" value="1"/>
</dbReference>
<proteinExistence type="predicted"/>
<evidence type="ECO:0008006" key="3">
    <source>
        <dbReference type="Google" id="ProtNLM"/>
    </source>
</evidence>
<sequence length="129" mass="14631">MLNVNSETLCRLIQLAREFHAKEAVTIPEKPISPADDWARQVLADHAGDLTFQEFLSIINDLEPDQQQEVVALLWLGRGDFDQSEWRDALIEAADGWNDHTAHYLIAHPLLADYLADALDQFGFRCDEA</sequence>
<dbReference type="RefSeq" id="WP_188751468.1">
    <property type="nucleotide sequence ID" value="NZ_BMIJ01000009.1"/>
</dbReference>
<accession>A0ABQ1KVK7</accession>
<organism evidence="1 2">
    <name type="scientific">Marinobacterium zhoushanense</name>
    <dbReference type="NCBI Taxonomy" id="1679163"/>
    <lineage>
        <taxon>Bacteria</taxon>
        <taxon>Pseudomonadati</taxon>
        <taxon>Pseudomonadota</taxon>
        <taxon>Gammaproteobacteria</taxon>
        <taxon>Oceanospirillales</taxon>
        <taxon>Oceanospirillaceae</taxon>
        <taxon>Marinobacterium</taxon>
    </lineage>
</organism>